<protein>
    <recommendedName>
        <fullName evidence="4">DUF3558 domain-containing protein</fullName>
    </recommendedName>
</protein>
<evidence type="ECO:0000256" key="1">
    <source>
        <dbReference type="SAM" id="SignalP"/>
    </source>
</evidence>
<evidence type="ECO:0000313" key="2">
    <source>
        <dbReference type="EMBL" id="PIB74018.1"/>
    </source>
</evidence>
<keyword evidence="3" id="KW-1185">Reference proteome</keyword>
<dbReference type="STRING" id="85968.GCA_900073015_02576"/>
<accession>A0A2G5P6L9</accession>
<evidence type="ECO:0008006" key="4">
    <source>
        <dbReference type="Google" id="ProtNLM"/>
    </source>
</evidence>
<dbReference type="AlphaFoldDB" id="A0A2G5P6L9"/>
<gene>
    <name evidence="2" type="ORF">CQY22_014750</name>
</gene>
<keyword evidence="1" id="KW-0732">Signal</keyword>
<proteinExistence type="predicted"/>
<dbReference type="Proteomes" id="UP000230551">
    <property type="component" value="Unassembled WGS sequence"/>
</dbReference>
<name>A0A2G5P6L9_9MYCO</name>
<organism evidence="2 3">
    <name type="scientific">Mycolicibacterium brumae</name>
    <dbReference type="NCBI Taxonomy" id="85968"/>
    <lineage>
        <taxon>Bacteria</taxon>
        <taxon>Bacillati</taxon>
        <taxon>Actinomycetota</taxon>
        <taxon>Actinomycetes</taxon>
        <taxon>Mycobacteriales</taxon>
        <taxon>Mycobacteriaceae</taxon>
        <taxon>Mycolicibacterium</taxon>
    </lineage>
</organism>
<reference evidence="2 3" key="1">
    <citation type="journal article" date="2017" name="Infect. Genet. Evol.">
        <title>The new phylogeny of the genus Mycobacterium: The old and the news.</title>
        <authorList>
            <person name="Tortoli E."/>
            <person name="Fedrizzi T."/>
            <person name="Meehan C.J."/>
            <person name="Trovato A."/>
            <person name="Grottola A."/>
            <person name="Giacobazzi E."/>
            <person name="Serpini G.F."/>
            <person name="Tagliazucchi S."/>
            <person name="Fabio A."/>
            <person name="Bettua C."/>
            <person name="Bertorelli R."/>
            <person name="Frascaro F."/>
            <person name="De Sanctis V."/>
            <person name="Pecorari M."/>
            <person name="Jousson O."/>
            <person name="Segata N."/>
            <person name="Cirillo D.M."/>
        </authorList>
    </citation>
    <scope>NUCLEOTIDE SEQUENCE [LARGE SCALE GENOMIC DNA]</scope>
    <source>
        <strain evidence="2 3">CIP1034565</strain>
    </source>
</reference>
<comment type="caution">
    <text evidence="2">The sequence shown here is derived from an EMBL/GenBank/DDBJ whole genome shotgun (WGS) entry which is preliminary data.</text>
</comment>
<dbReference type="PROSITE" id="PS51257">
    <property type="entry name" value="PROKAR_LIPOPROTEIN"/>
    <property type="match status" value="1"/>
</dbReference>
<dbReference type="EMBL" id="PDCN02000021">
    <property type="protein sequence ID" value="PIB74018.1"/>
    <property type="molecule type" value="Genomic_DNA"/>
</dbReference>
<evidence type="ECO:0000313" key="3">
    <source>
        <dbReference type="Proteomes" id="UP000230551"/>
    </source>
</evidence>
<feature type="chain" id="PRO_5038567943" description="DUF3558 domain-containing protein" evidence="1">
    <location>
        <begin position="18"/>
        <end position="305"/>
    </location>
</feature>
<feature type="signal peptide" evidence="1">
    <location>
        <begin position="1"/>
        <end position="17"/>
    </location>
</feature>
<sequence length="305" mass="32070">MRSAATTALAASAILLAGCSTGPRVEEVADAPTDSDAPALLTELRNIDPCALYGDADDVDGRALTVVGPTNFGSCSSQIADASGQAAGDISVAYRDPVTPVADEDWVRHRVVDGVEVTSSSFWDAPNAPKDRSTVTNWSCNQTASYPDGTLLMVFASGAVQTDVCAIGERLVATAINQFALRPTFSDSKFPTTVLTGADPCAPVSDLDGVADPQPSVRTCYFSLNGRGLSVEFQYTLADRIELSPQRDFHGHILVGDTADSLISVVVGEQFRVDDMALLPLVTIFDETADDEAMLAVAQAVAEAF</sequence>